<evidence type="ECO:0000313" key="2">
    <source>
        <dbReference type="EMBL" id="RKF72402.1"/>
    </source>
</evidence>
<gene>
    <name evidence="2" type="ORF">GcM1_248138</name>
</gene>
<dbReference type="AlphaFoldDB" id="A0A420ID00"/>
<sequence>MAERDMGMMARGIRKKRNGEINALMSGDRNSALPNMEAPLTRKVIIMRPDASQYANGAASHGIMEDLISMPENERSTDNDSISVIRRE</sequence>
<proteinExistence type="predicted"/>
<accession>A0A420ID00</accession>
<organism evidence="2 3">
    <name type="scientific">Golovinomyces cichoracearum</name>
    <dbReference type="NCBI Taxonomy" id="62708"/>
    <lineage>
        <taxon>Eukaryota</taxon>
        <taxon>Fungi</taxon>
        <taxon>Dikarya</taxon>
        <taxon>Ascomycota</taxon>
        <taxon>Pezizomycotina</taxon>
        <taxon>Leotiomycetes</taxon>
        <taxon>Erysiphales</taxon>
        <taxon>Erysiphaceae</taxon>
        <taxon>Golovinomyces</taxon>
    </lineage>
</organism>
<feature type="region of interest" description="Disordered" evidence="1">
    <location>
        <begin position="67"/>
        <end position="88"/>
    </location>
</feature>
<dbReference type="Proteomes" id="UP000285326">
    <property type="component" value="Unassembled WGS sequence"/>
</dbReference>
<dbReference type="EMBL" id="MCBS01024837">
    <property type="protein sequence ID" value="RKF72402.1"/>
    <property type="molecule type" value="Genomic_DNA"/>
</dbReference>
<comment type="caution">
    <text evidence="2">The sequence shown here is derived from an EMBL/GenBank/DDBJ whole genome shotgun (WGS) entry which is preliminary data.</text>
</comment>
<reference evidence="2 3" key="1">
    <citation type="journal article" date="2018" name="BMC Genomics">
        <title>Comparative genome analyses reveal sequence features reflecting distinct modes of host-adaptation between dicot and monocot powdery mildew.</title>
        <authorList>
            <person name="Wu Y."/>
            <person name="Ma X."/>
            <person name="Pan Z."/>
            <person name="Kale S.D."/>
            <person name="Song Y."/>
            <person name="King H."/>
            <person name="Zhang Q."/>
            <person name="Presley C."/>
            <person name="Deng X."/>
            <person name="Wei C.I."/>
            <person name="Xiao S."/>
        </authorList>
    </citation>
    <scope>NUCLEOTIDE SEQUENCE [LARGE SCALE GENOMIC DNA]</scope>
    <source>
        <strain evidence="2">UMSG1</strain>
    </source>
</reference>
<evidence type="ECO:0000313" key="3">
    <source>
        <dbReference type="Proteomes" id="UP000285326"/>
    </source>
</evidence>
<name>A0A420ID00_9PEZI</name>
<protein>
    <submittedName>
        <fullName evidence="2">Uncharacterized protein</fullName>
    </submittedName>
</protein>
<evidence type="ECO:0000256" key="1">
    <source>
        <dbReference type="SAM" id="MobiDB-lite"/>
    </source>
</evidence>